<gene>
    <name evidence="10" type="ORF">COB20_06200</name>
</gene>
<organism evidence="10 11">
    <name type="scientific">SAR86 cluster bacterium</name>
    <dbReference type="NCBI Taxonomy" id="2030880"/>
    <lineage>
        <taxon>Bacteria</taxon>
        <taxon>Pseudomonadati</taxon>
        <taxon>Pseudomonadota</taxon>
        <taxon>Gammaproteobacteria</taxon>
        <taxon>SAR86 cluster</taxon>
    </lineage>
</organism>
<keyword evidence="3 8" id="KW-1133">Transmembrane helix</keyword>
<dbReference type="InterPro" id="IPR036869">
    <property type="entry name" value="J_dom_sf"/>
</dbReference>
<dbReference type="SUPFAM" id="SSF46565">
    <property type="entry name" value="Chaperone J-domain"/>
    <property type="match status" value="1"/>
</dbReference>
<dbReference type="SMART" id="SM00271">
    <property type="entry name" value="DnaJ"/>
    <property type="match status" value="1"/>
</dbReference>
<proteinExistence type="inferred from homology"/>
<evidence type="ECO:0000256" key="7">
    <source>
        <dbReference type="SAM" id="MobiDB-lite"/>
    </source>
</evidence>
<dbReference type="EMBL" id="NVUL01000027">
    <property type="protein sequence ID" value="PCI78792.1"/>
    <property type="molecule type" value="Genomic_DNA"/>
</dbReference>
<name>A0A2A4X7Z8_9GAMM</name>
<sequence length="229" mass="25132">MLAYFIIGIALLAALIIGGKSLANAEPKHIIRAFRIAGAIILGALAAFFAYTGRFQIAPPLALIALFLLRKKPLFGRSTPSSGQKSEVTTDWLYAILDHDSGEMDAEILQGEFMGERLSQLSLQQLQELSRSLEEDEQSAAILVTFIERNFSDSEDTQGTDSGGYSNHTQQTGMSRTEAFEILELDPAANEADIKASHKRLMKKFHPDHDGSSYMAAKLNQAKEVLLKS</sequence>
<reference evidence="11" key="1">
    <citation type="submission" date="2017-08" db="EMBL/GenBank/DDBJ databases">
        <title>A dynamic microbial community with high functional redundancy inhabits the cold, oxic subseafloor aquifer.</title>
        <authorList>
            <person name="Tully B.J."/>
            <person name="Wheat C.G."/>
            <person name="Glazer B.T."/>
            <person name="Huber J.A."/>
        </authorList>
    </citation>
    <scope>NUCLEOTIDE SEQUENCE [LARGE SCALE GENOMIC DNA]</scope>
</reference>
<feature type="compositionally biased region" description="Polar residues" evidence="7">
    <location>
        <begin position="159"/>
        <end position="172"/>
    </location>
</feature>
<evidence type="ECO:0000256" key="6">
    <source>
        <dbReference type="ARBA" id="ARBA00038105"/>
    </source>
</evidence>
<evidence type="ECO:0000259" key="9">
    <source>
        <dbReference type="PROSITE" id="PS50076"/>
    </source>
</evidence>
<comment type="subcellular location">
    <subcellularLocation>
        <location evidence="1">Membrane</location>
        <topology evidence="1">Single-pass membrane protein</topology>
    </subcellularLocation>
</comment>
<protein>
    <recommendedName>
        <fullName evidence="9">J domain-containing protein</fullName>
    </recommendedName>
</protein>
<evidence type="ECO:0000313" key="11">
    <source>
        <dbReference type="Proteomes" id="UP000218767"/>
    </source>
</evidence>
<dbReference type="InterPro" id="IPR001623">
    <property type="entry name" value="DnaJ_domain"/>
</dbReference>
<evidence type="ECO:0000256" key="3">
    <source>
        <dbReference type="ARBA" id="ARBA00022989"/>
    </source>
</evidence>
<dbReference type="PANTHER" id="PTHR12763">
    <property type="match status" value="1"/>
</dbReference>
<feature type="region of interest" description="Disordered" evidence="7">
    <location>
        <begin position="153"/>
        <end position="172"/>
    </location>
</feature>
<evidence type="ECO:0000256" key="4">
    <source>
        <dbReference type="ARBA" id="ARBA00023136"/>
    </source>
</evidence>
<dbReference type="PANTHER" id="PTHR12763:SF28">
    <property type="entry name" value="GEO10507P1-RELATED"/>
    <property type="match status" value="1"/>
</dbReference>
<dbReference type="Gene3D" id="1.10.287.110">
    <property type="entry name" value="DnaJ domain"/>
    <property type="match status" value="1"/>
</dbReference>
<feature type="transmembrane region" description="Helical" evidence="8">
    <location>
        <begin position="35"/>
        <end position="68"/>
    </location>
</feature>
<feature type="domain" description="J" evidence="9">
    <location>
        <begin position="178"/>
        <end position="229"/>
    </location>
</feature>
<dbReference type="GO" id="GO:0016020">
    <property type="term" value="C:membrane"/>
    <property type="evidence" value="ECO:0007669"/>
    <property type="project" value="UniProtKB-SubCell"/>
</dbReference>
<keyword evidence="5" id="KW-0143">Chaperone</keyword>
<keyword evidence="2 8" id="KW-0812">Transmembrane</keyword>
<evidence type="ECO:0000256" key="1">
    <source>
        <dbReference type="ARBA" id="ARBA00004167"/>
    </source>
</evidence>
<comment type="caution">
    <text evidence="10">The sequence shown here is derived from an EMBL/GenBank/DDBJ whole genome shotgun (WGS) entry which is preliminary data.</text>
</comment>
<dbReference type="PROSITE" id="PS50076">
    <property type="entry name" value="DNAJ_2"/>
    <property type="match status" value="1"/>
</dbReference>
<dbReference type="Proteomes" id="UP000218767">
    <property type="component" value="Unassembled WGS sequence"/>
</dbReference>
<keyword evidence="4 8" id="KW-0472">Membrane</keyword>
<evidence type="ECO:0000313" key="10">
    <source>
        <dbReference type="EMBL" id="PCI78792.1"/>
    </source>
</evidence>
<dbReference type="AlphaFoldDB" id="A0A2A4X7Z8"/>
<comment type="similarity">
    <text evidence="6">Belongs to the TIM14 family.</text>
</comment>
<accession>A0A2A4X7Z8</accession>
<dbReference type="CDD" id="cd06257">
    <property type="entry name" value="DnaJ"/>
    <property type="match status" value="1"/>
</dbReference>
<dbReference type="Pfam" id="PF00226">
    <property type="entry name" value="DnaJ"/>
    <property type="match status" value="1"/>
</dbReference>
<evidence type="ECO:0000256" key="8">
    <source>
        <dbReference type="SAM" id="Phobius"/>
    </source>
</evidence>
<evidence type="ECO:0000256" key="2">
    <source>
        <dbReference type="ARBA" id="ARBA00022692"/>
    </source>
</evidence>
<evidence type="ECO:0000256" key="5">
    <source>
        <dbReference type="ARBA" id="ARBA00023186"/>
    </source>
</evidence>